<reference evidence="5 6" key="2">
    <citation type="journal article" date="2013" name="PLoS ONE">
        <title>INDIGO - INtegrated Data Warehouse of MIcrobial GenOmes with Examples from the Red Sea Extremophiles.</title>
        <authorList>
            <person name="Alam I."/>
            <person name="Antunes A."/>
            <person name="Kamau A.A."/>
            <person name="Ba Alawi W."/>
            <person name="Kalkatawi M."/>
            <person name="Stingl U."/>
            <person name="Bajic V.B."/>
        </authorList>
    </citation>
    <scope>NUCLEOTIDE SEQUENCE [LARGE SCALE GENOMIC DNA]</scope>
    <source>
        <strain evidence="5 6">SSD-17B</strain>
    </source>
</reference>
<protein>
    <submittedName>
        <fullName evidence="5">Bis-tetraphosphatase protein</fullName>
        <ecNumber evidence="5">3.6.1.41</ecNumber>
    </submittedName>
</protein>
<dbReference type="InterPro" id="IPR027417">
    <property type="entry name" value="P-loop_NTPase"/>
</dbReference>
<keyword evidence="6" id="KW-1185">Reference proteome</keyword>
<dbReference type="EC" id="3.6.1.41" evidence="5"/>
<organism evidence="5 6">
    <name type="scientific">Haloplasma contractile SSD-17B</name>
    <dbReference type="NCBI Taxonomy" id="1033810"/>
    <lineage>
        <taxon>Bacteria</taxon>
        <taxon>Bacillati</taxon>
        <taxon>Mycoplasmatota</taxon>
        <taxon>Mollicutes</taxon>
        <taxon>Haloplasmatales</taxon>
        <taxon>Haloplasmataceae</taxon>
        <taxon>Haloplasma</taxon>
    </lineage>
</organism>
<gene>
    <name evidence="5" type="ORF">HLPCO_001994</name>
</gene>
<dbReference type="GO" id="GO:0005737">
    <property type="term" value="C:cytoplasm"/>
    <property type="evidence" value="ECO:0007669"/>
    <property type="project" value="TreeGrafter"/>
</dbReference>
<dbReference type="STRING" id="1033810.HLPCO_001994"/>
<reference evidence="5 6" key="1">
    <citation type="journal article" date="2011" name="J. Bacteriol.">
        <title>Genome sequence of Haloplasma contractile, an unusual contractile bacterium from a deep-sea anoxic brine lake.</title>
        <authorList>
            <person name="Antunes A."/>
            <person name="Alam I."/>
            <person name="El Dorry H."/>
            <person name="Siam R."/>
            <person name="Robertson A."/>
            <person name="Bajic V.B."/>
            <person name="Stingl U."/>
        </authorList>
    </citation>
    <scope>NUCLEOTIDE SEQUENCE [LARGE SCALE GENOMIC DNA]</scope>
    <source>
        <strain evidence="5 6">SSD-17B</strain>
    </source>
</reference>
<accession>U2FGV1</accession>
<feature type="domain" description="Calcineurin-like phosphoesterase" evidence="4">
    <location>
        <begin position="169"/>
        <end position="370"/>
    </location>
</feature>
<evidence type="ECO:0000259" key="4">
    <source>
        <dbReference type="Pfam" id="PF00149"/>
    </source>
</evidence>
<sequence length="411" mass="47167">MEIRIPEFSLVVLIGEEHTGKTTFAKQFFNDKEIFCTEYCETLLSGDDAPVYKHDSFGLLHSIVTKRLKNGNLTVVDEENLTQSMREKLIQITKKADCYPVAIYFKGKGNLHHEQNLERLKGLSDDAIVRQLKKERFKYVYIIGDDHQFDEVRIIKDLSPSNLKTEQGPFDIIGDVHGCYDELEHLLTKLGYTIKRDIKSKYGFDVIAPKNRKVIFVGDLTDRGPNVVDCFKLAMTMIDEKQAFCVMGNHEAKLLKKLNGRNVKLKHGLEITMEQLEHETEEFKEQLRNFVDQLAIHLEFDNGNLVVAHAGLPERYHGKKSGKIRSFALYGDVAGFDEEGRPIRKDWSLDYEGNATVVYGHVPRKEYYISNKTYGIDTGCVFGGKLTCLQYPELVLVQVQANRVYSEHRDF</sequence>
<dbReference type="EMBL" id="AFNU02000006">
    <property type="protein sequence ID" value="ERJ12080.1"/>
    <property type="molecule type" value="Genomic_DNA"/>
</dbReference>
<dbReference type="InterPro" id="IPR029052">
    <property type="entry name" value="Metallo-depent_PP-like"/>
</dbReference>
<keyword evidence="3" id="KW-0175">Coiled coil</keyword>
<evidence type="ECO:0000256" key="2">
    <source>
        <dbReference type="ARBA" id="ARBA00022840"/>
    </source>
</evidence>
<dbReference type="InterPro" id="IPR041780">
    <property type="entry name" value="MPP_PrpE-like"/>
</dbReference>
<dbReference type="Pfam" id="PF08433">
    <property type="entry name" value="KTI12"/>
    <property type="match status" value="1"/>
</dbReference>
<dbReference type="InterPro" id="IPR050126">
    <property type="entry name" value="Ap4A_hydrolase"/>
</dbReference>
<dbReference type="GO" id="GO:0008803">
    <property type="term" value="F:bis(5'-nucleosyl)-tetraphosphatase (symmetrical) activity"/>
    <property type="evidence" value="ECO:0007669"/>
    <property type="project" value="UniProtKB-EC"/>
</dbReference>
<name>U2FGV1_9MOLU</name>
<dbReference type="InParanoid" id="U2FGV1"/>
<dbReference type="SUPFAM" id="SSF56300">
    <property type="entry name" value="Metallo-dependent phosphatases"/>
    <property type="match status" value="1"/>
</dbReference>
<dbReference type="eggNOG" id="COG0639">
    <property type="taxonomic scope" value="Bacteria"/>
</dbReference>
<dbReference type="eggNOG" id="COG4639">
    <property type="taxonomic scope" value="Bacteria"/>
</dbReference>
<dbReference type="SUPFAM" id="SSF52540">
    <property type="entry name" value="P-loop containing nucleoside triphosphate hydrolases"/>
    <property type="match status" value="1"/>
</dbReference>
<dbReference type="PANTHER" id="PTHR42850:SF7">
    <property type="entry name" value="BIS(5'-NUCLEOSYL)-TETRAPHOSPHATASE PRPE [ASYMMETRICAL]"/>
    <property type="match status" value="1"/>
</dbReference>
<dbReference type="Gene3D" id="3.60.21.10">
    <property type="match status" value="1"/>
</dbReference>
<dbReference type="InterPro" id="IPR013641">
    <property type="entry name" value="KTI12/PSTK"/>
</dbReference>
<evidence type="ECO:0000256" key="3">
    <source>
        <dbReference type="SAM" id="Coils"/>
    </source>
</evidence>
<dbReference type="PANTHER" id="PTHR42850">
    <property type="entry name" value="METALLOPHOSPHOESTERASE"/>
    <property type="match status" value="1"/>
</dbReference>
<evidence type="ECO:0000313" key="5">
    <source>
        <dbReference type="EMBL" id="ERJ12080.1"/>
    </source>
</evidence>
<proteinExistence type="predicted"/>
<dbReference type="RefSeq" id="WP_008827314.1">
    <property type="nucleotide sequence ID" value="NZ_AFNU02000006.1"/>
</dbReference>
<dbReference type="GO" id="GO:0005524">
    <property type="term" value="F:ATP binding"/>
    <property type="evidence" value="ECO:0007669"/>
    <property type="project" value="UniProtKB-KW"/>
</dbReference>
<dbReference type="OrthoDB" id="9779903at2"/>
<dbReference type="Proteomes" id="UP000005707">
    <property type="component" value="Unassembled WGS sequence"/>
</dbReference>
<dbReference type="Pfam" id="PF00149">
    <property type="entry name" value="Metallophos"/>
    <property type="match status" value="1"/>
</dbReference>
<dbReference type="GO" id="GO:0016791">
    <property type="term" value="F:phosphatase activity"/>
    <property type="evidence" value="ECO:0007669"/>
    <property type="project" value="TreeGrafter"/>
</dbReference>
<dbReference type="InterPro" id="IPR004843">
    <property type="entry name" value="Calcineurin-like_PHP"/>
</dbReference>
<dbReference type="AlphaFoldDB" id="U2FGV1"/>
<keyword evidence="1" id="KW-0547">Nucleotide-binding</keyword>
<comment type="caution">
    <text evidence="5">The sequence shown here is derived from an EMBL/GenBank/DDBJ whole genome shotgun (WGS) entry which is preliminary data.</text>
</comment>
<dbReference type="FunCoup" id="U2FGV1">
    <property type="interactions" value="6"/>
</dbReference>
<evidence type="ECO:0000256" key="1">
    <source>
        <dbReference type="ARBA" id="ARBA00022741"/>
    </source>
</evidence>
<keyword evidence="5" id="KW-0378">Hydrolase</keyword>
<evidence type="ECO:0000313" key="6">
    <source>
        <dbReference type="Proteomes" id="UP000005707"/>
    </source>
</evidence>
<dbReference type="CDD" id="cd07423">
    <property type="entry name" value="MPP_Prp_like"/>
    <property type="match status" value="1"/>
</dbReference>
<keyword evidence="2" id="KW-0067">ATP-binding</keyword>
<dbReference type="Gene3D" id="3.40.50.300">
    <property type="entry name" value="P-loop containing nucleotide triphosphate hydrolases"/>
    <property type="match status" value="1"/>
</dbReference>
<feature type="coiled-coil region" evidence="3">
    <location>
        <begin position="266"/>
        <end position="293"/>
    </location>
</feature>